<keyword evidence="6 7" id="KW-0482">Metalloprotease</keyword>
<dbReference type="SUPFAM" id="SSF55486">
    <property type="entry name" value="Metalloproteases ('zincins'), catalytic domain"/>
    <property type="match status" value="1"/>
</dbReference>
<feature type="chain" id="PRO_5045958137" evidence="8">
    <location>
        <begin position="23"/>
        <end position="664"/>
    </location>
</feature>
<dbReference type="EMBL" id="JAPMOU010000020">
    <property type="protein sequence ID" value="MDE1463384.1"/>
    <property type="molecule type" value="Genomic_DNA"/>
</dbReference>
<dbReference type="InterPro" id="IPR001567">
    <property type="entry name" value="Pept_M3A_M3B_dom"/>
</dbReference>
<dbReference type="PROSITE" id="PS51257">
    <property type="entry name" value="PROKAR_LIPOPROTEIN"/>
    <property type="match status" value="1"/>
</dbReference>
<dbReference type="InterPro" id="IPR024080">
    <property type="entry name" value="Neurolysin/TOP_N"/>
</dbReference>
<dbReference type="CDD" id="cd06455">
    <property type="entry name" value="M3A_TOP"/>
    <property type="match status" value="1"/>
</dbReference>
<dbReference type="Gene3D" id="1.20.1050.40">
    <property type="entry name" value="Endopeptidase. Chain P, domain 1"/>
    <property type="match status" value="1"/>
</dbReference>
<dbReference type="InterPro" id="IPR045090">
    <property type="entry name" value="Pept_M3A_M3B"/>
</dbReference>
<feature type="domain" description="Peptidase M3A/M3B catalytic" evidence="9">
    <location>
        <begin position="225"/>
        <end position="659"/>
    </location>
</feature>
<evidence type="ECO:0000256" key="4">
    <source>
        <dbReference type="ARBA" id="ARBA00022801"/>
    </source>
</evidence>
<keyword evidence="8" id="KW-0732">Signal</keyword>
<protein>
    <submittedName>
        <fullName evidence="10">Zn-dependent oligopeptidase</fullName>
    </submittedName>
</protein>
<dbReference type="InterPro" id="IPR024077">
    <property type="entry name" value="Neurolysin/TOP_dom2"/>
</dbReference>
<keyword evidence="4 7" id="KW-0378">Hydrolase</keyword>
<keyword evidence="3 7" id="KW-0479">Metal-binding</keyword>
<dbReference type="InterPro" id="IPR024079">
    <property type="entry name" value="MetalloPept_cat_dom_sf"/>
</dbReference>
<evidence type="ECO:0000256" key="3">
    <source>
        <dbReference type="ARBA" id="ARBA00022723"/>
    </source>
</evidence>
<dbReference type="Gene3D" id="3.40.390.10">
    <property type="entry name" value="Collagenase (Catalytic Domain)"/>
    <property type="match status" value="1"/>
</dbReference>
<name>A0ABT5UAI1_9GAMM</name>
<evidence type="ECO:0000256" key="1">
    <source>
        <dbReference type="ARBA" id="ARBA00006040"/>
    </source>
</evidence>
<evidence type="ECO:0000256" key="6">
    <source>
        <dbReference type="ARBA" id="ARBA00023049"/>
    </source>
</evidence>
<comment type="similarity">
    <text evidence="1 7">Belongs to the peptidase M3 family.</text>
</comment>
<dbReference type="Gene3D" id="1.10.1370.10">
    <property type="entry name" value="Neurolysin, domain 3"/>
    <property type="match status" value="1"/>
</dbReference>
<dbReference type="Proteomes" id="UP001528823">
    <property type="component" value="Unassembled WGS sequence"/>
</dbReference>
<dbReference type="RefSeq" id="WP_274689724.1">
    <property type="nucleotide sequence ID" value="NZ_JAPMOU010000020.1"/>
</dbReference>
<comment type="cofactor">
    <cofactor evidence="7">
        <name>Zn(2+)</name>
        <dbReference type="ChEBI" id="CHEBI:29105"/>
    </cofactor>
    <text evidence="7">Binds 1 zinc ion.</text>
</comment>
<accession>A0ABT5UAI1</accession>
<reference evidence="10 11" key="1">
    <citation type="submission" date="2022-11" db="EMBL/GenBank/DDBJ databases">
        <title>Spartinivicinus poritis sp. nov., isolated from scleractinian coral Porites lutea.</title>
        <authorList>
            <person name="Zhang G."/>
            <person name="Cai L."/>
            <person name="Wei Q."/>
        </authorList>
    </citation>
    <scope>NUCLEOTIDE SEQUENCE [LARGE SCALE GENOMIC DNA]</scope>
    <source>
        <strain evidence="10 11">A2-2</strain>
    </source>
</reference>
<comment type="caution">
    <text evidence="10">The sequence shown here is derived from an EMBL/GenBank/DDBJ whole genome shotgun (WGS) entry which is preliminary data.</text>
</comment>
<evidence type="ECO:0000256" key="5">
    <source>
        <dbReference type="ARBA" id="ARBA00022833"/>
    </source>
</evidence>
<feature type="signal peptide" evidence="8">
    <location>
        <begin position="1"/>
        <end position="22"/>
    </location>
</feature>
<evidence type="ECO:0000259" key="9">
    <source>
        <dbReference type="Pfam" id="PF01432"/>
    </source>
</evidence>
<gene>
    <name evidence="10" type="ORF">ORQ98_15580</name>
</gene>
<keyword evidence="11" id="KW-1185">Reference proteome</keyword>
<evidence type="ECO:0000313" key="10">
    <source>
        <dbReference type="EMBL" id="MDE1463384.1"/>
    </source>
</evidence>
<dbReference type="Pfam" id="PF01432">
    <property type="entry name" value="Peptidase_M3"/>
    <property type="match status" value="1"/>
</dbReference>
<evidence type="ECO:0000256" key="2">
    <source>
        <dbReference type="ARBA" id="ARBA00022670"/>
    </source>
</evidence>
<dbReference type="PANTHER" id="PTHR11804">
    <property type="entry name" value="PROTEASE M3 THIMET OLIGOPEPTIDASE-RELATED"/>
    <property type="match status" value="1"/>
</dbReference>
<keyword evidence="5 7" id="KW-0862">Zinc</keyword>
<organism evidence="10 11">
    <name type="scientific">Spartinivicinus poritis</name>
    <dbReference type="NCBI Taxonomy" id="2994640"/>
    <lineage>
        <taxon>Bacteria</taxon>
        <taxon>Pseudomonadati</taxon>
        <taxon>Pseudomonadota</taxon>
        <taxon>Gammaproteobacteria</taxon>
        <taxon>Oceanospirillales</taxon>
        <taxon>Zooshikellaceae</taxon>
        <taxon>Spartinivicinus</taxon>
    </lineage>
</organism>
<proteinExistence type="inferred from homology"/>
<evidence type="ECO:0000256" key="8">
    <source>
        <dbReference type="SAM" id="SignalP"/>
    </source>
</evidence>
<keyword evidence="2 7" id="KW-0645">Protease</keyword>
<sequence length="664" mass="75753">MKKTVKLSLPLLLMMGCASLSAEETAEENAALEAIQTFCSSKLAENRRLYNQLKAIEGEKTISSFLVPYNQLEVKMTDSYAHAQLYGATHPNADVRNYANNCVKDFASLSNEISLSQEVYNALLAVDISTADDETKRYHAILVNRFKLSGVDKDAGTRARIKNILKEIAATGLQFNKNIREDVKVLLLDSVDQLQGLPQDYIDSHQPGDDGKIRVTTQYTDYKPFMRYAESDDLRKQLFLKYNQRGYPANVAVLTQLVQKRHELAQLLGYESFAEYITSDKMAGNPTRVTKLVEDVAKLAKPGKEKDYQKMLAFLQKTDSDAEKVNPWQDTYLADKIKTTEFNLDSKQVREYFSYPKVRDGLFKIVQDLFQVRIQRREGVATWHDSVEAYEMYDGEKLIGRFFLDMHPRDGKYKHAAQFPYKTGITGQQVPEAVLVCNFPKDGKALMLHSQVRTFFHEFGHLIHTLFSGEHQWAGISGIKTERDFAEAPSQMLEEWIWDKDVLQTFAKNEQDEIIPDTLVAKMNQARSFKLGMDTMQQLYYGALSLNLYNQNPADYNIAQLNQTLANKYSPYGYIDGTHLYTWFGHLNGYSAMYYTYQWSKAIAADMLTKFKAEGLTNTQVAAEYREKVLSQGGAKPAARLVQDFLGREYNFEAYANQLNASQD</sequence>
<evidence type="ECO:0000256" key="7">
    <source>
        <dbReference type="RuleBase" id="RU003435"/>
    </source>
</evidence>
<evidence type="ECO:0000313" key="11">
    <source>
        <dbReference type="Proteomes" id="UP001528823"/>
    </source>
</evidence>
<dbReference type="PANTHER" id="PTHR11804:SF84">
    <property type="entry name" value="SACCHAROLYSIN"/>
    <property type="match status" value="1"/>
</dbReference>